<dbReference type="InterPro" id="IPR005337">
    <property type="entry name" value="RapZ-like"/>
</dbReference>
<dbReference type="NCBIfam" id="NF003828">
    <property type="entry name" value="PRK05416.1"/>
    <property type="match status" value="1"/>
</dbReference>
<keyword evidence="2 4" id="KW-0067">ATP-binding</keyword>
<dbReference type="Pfam" id="PF03668">
    <property type="entry name" value="RapZ-like_N"/>
    <property type="match status" value="1"/>
</dbReference>
<dbReference type="GO" id="GO:0005524">
    <property type="term" value="F:ATP binding"/>
    <property type="evidence" value="ECO:0007669"/>
    <property type="project" value="UniProtKB-UniRule"/>
</dbReference>
<evidence type="ECO:0000259" key="5">
    <source>
        <dbReference type="Pfam" id="PF03668"/>
    </source>
</evidence>
<dbReference type="RefSeq" id="WP_353063486.1">
    <property type="nucleotide sequence ID" value="NZ_CP132942.1"/>
</dbReference>
<protein>
    <submittedName>
        <fullName evidence="7">RNase adapter RapZ</fullName>
    </submittedName>
</protein>
<dbReference type="EMBL" id="CP132942">
    <property type="protein sequence ID" value="XCB32643.1"/>
    <property type="molecule type" value="Genomic_DNA"/>
</dbReference>
<keyword evidence="1 4" id="KW-0547">Nucleotide-binding</keyword>
<dbReference type="InterPro" id="IPR027417">
    <property type="entry name" value="P-loop_NTPase"/>
</dbReference>
<dbReference type="PANTHER" id="PTHR30448">
    <property type="entry name" value="RNASE ADAPTER PROTEIN RAPZ"/>
    <property type="match status" value="1"/>
</dbReference>
<sequence length="313" mass="35624">MARKQVRKSSVRSSAKTSRKKVVEAVLPKHQGELVILTGLSGSGKLSALKTFEDLGYYSVDNLPLELVPRFADLVRQSAEIKRAALVVDVREGMRLDEFPAILKKVRKVLPTRVVFLEASENALIRRFSETRRPHPMGRSDTVVKSIRAERKRLDPIRNVADIVLDTTKFNVHDLRAHINSQFEREETGRGLVISSNSFGFKNGVPTEADLVFDVRFLPNPHFVPEFRKLTGKHPKVAKYVLQFPQTKEFLDKTTEMLKFLLPHYIKEGKSYLTVAFGCTGGQHRSVFIAEEMKKRLAQEGYRVNTAHRDMPK</sequence>
<reference evidence="7" key="2">
    <citation type="journal article" date="2024" name="Environ. Microbiol.">
        <title>Genome analysis and description of Tunturibacter gen. nov. expands the diversity of Terriglobia in tundra soils.</title>
        <authorList>
            <person name="Messyasz A."/>
            <person name="Mannisto M.K."/>
            <person name="Kerkhof L.J."/>
            <person name="Haggblom M.M."/>
        </authorList>
    </citation>
    <scope>NUCLEOTIDE SEQUENCE</scope>
    <source>
        <strain evidence="7">X5P6</strain>
    </source>
</reference>
<evidence type="ECO:0000256" key="3">
    <source>
        <dbReference type="ARBA" id="ARBA00023134"/>
    </source>
</evidence>
<feature type="binding site" evidence="4">
    <location>
        <begin position="39"/>
        <end position="46"/>
    </location>
    <ligand>
        <name>ATP</name>
        <dbReference type="ChEBI" id="CHEBI:30616"/>
    </ligand>
</feature>
<evidence type="ECO:0000313" key="7">
    <source>
        <dbReference type="EMBL" id="XCB32643.1"/>
    </source>
</evidence>
<gene>
    <name evidence="7" type="primary">rapZ</name>
    <name evidence="7" type="ORF">RBB77_19760</name>
</gene>
<feature type="domain" description="RapZ-like N-terminal" evidence="5">
    <location>
        <begin position="33"/>
        <end position="184"/>
    </location>
</feature>
<dbReference type="PIRSF" id="PIRSF005052">
    <property type="entry name" value="P-loopkin"/>
    <property type="match status" value="1"/>
</dbReference>
<evidence type="ECO:0000259" key="6">
    <source>
        <dbReference type="Pfam" id="PF22740"/>
    </source>
</evidence>
<reference evidence="7" key="1">
    <citation type="submission" date="2023-08" db="EMBL/GenBank/DDBJ databases">
        <authorList>
            <person name="Messyasz A."/>
            <person name="Mannisto M.K."/>
            <person name="Kerkhof L.J."/>
            <person name="Haggblom M."/>
        </authorList>
    </citation>
    <scope>NUCLEOTIDE SEQUENCE</scope>
    <source>
        <strain evidence="7">X5P6</strain>
    </source>
</reference>
<dbReference type="AlphaFoldDB" id="A0AAU7ZNX8"/>
<evidence type="ECO:0000256" key="4">
    <source>
        <dbReference type="HAMAP-Rule" id="MF_00636"/>
    </source>
</evidence>
<dbReference type="Gene3D" id="3.40.50.300">
    <property type="entry name" value="P-loop containing nucleotide triphosphate hydrolases"/>
    <property type="match status" value="1"/>
</dbReference>
<dbReference type="InterPro" id="IPR053931">
    <property type="entry name" value="RapZ_C"/>
</dbReference>
<feature type="domain" description="RapZ C-terminal" evidence="6">
    <location>
        <begin position="194"/>
        <end position="311"/>
    </location>
</feature>
<proteinExistence type="inferred from homology"/>
<accession>A0AAU7ZNX8</accession>
<dbReference type="Pfam" id="PF22740">
    <property type="entry name" value="PapZ_C"/>
    <property type="match status" value="1"/>
</dbReference>
<evidence type="ECO:0000256" key="1">
    <source>
        <dbReference type="ARBA" id="ARBA00022741"/>
    </source>
</evidence>
<name>A0AAU7ZNX8_9BACT</name>
<dbReference type="HAMAP" id="MF_00636">
    <property type="entry name" value="RapZ_like"/>
    <property type="match status" value="1"/>
</dbReference>
<organism evidence="7">
    <name type="scientific">Tunturiibacter psychrotolerans</name>
    <dbReference type="NCBI Taxonomy" id="3069686"/>
    <lineage>
        <taxon>Bacteria</taxon>
        <taxon>Pseudomonadati</taxon>
        <taxon>Acidobacteriota</taxon>
        <taxon>Terriglobia</taxon>
        <taxon>Terriglobales</taxon>
        <taxon>Acidobacteriaceae</taxon>
        <taxon>Tunturiibacter</taxon>
    </lineage>
</organism>
<dbReference type="GO" id="GO:0005525">
    <property type="term" value="F:GTP binding"/>
    <property type="evidence" value="ECO:0007669"/>
    <property type="project" value="UniProtKB-UniRule"/>
</dbReference>
<evidence type="ECO:0000256" key="2">
    <source>
        <dbReference type="ARBA" id="ARBA00022840"/>
    </source>
</evidence>
<dbReference type="InterPro" id="IPR053930">
    <property type="entry name" value="RapZ-like_N"/>
</dbReference>
<keyword evidence="3 4" id="KW-0342">GTP-binding</keyword>
<dbReference type="SUPFAM" id="SSF52540">
    <property type="entry name" value="P-loop containing nucleoside triphosphate hydrolases"/>
    <property type="match status" value="1"/>
</dbReference>
<dbReference type="PANTHER" id="PTHR30448:SF0">
    <property type="entry name" value="RNASE ADAPTER PROTEIN RAPZ"/>
    <property type="match status" value="1"/>
</dbReference>
<dbReference type="KEGG" id="tpsc:RBB77_19760"/>
<feature type="binding site" evidence="4">
    <location>
        <begin position="89"/>
        <end position="92"/>
    </location>
    <ligand>
        <name>GTP</name>
        <dbReference type="ChEBI" id="CHEBI:37565"/>
    </ligand>
</feature>